<evidence type="ECO:0000256" key="6">
    <source>
        <dbReference type="ARBA" id="ARBA00022670"/>
    </source>
</evidence>
<evidence type="ECO:0000256" key="10">
    <source>
        <dbReference type="ARBA" id="ARBA00022984"/>
    </source>
</evidence>
<keyword evidence="16" id="KW-1133">Transmembrane helix</keyword>
<dbReference type="InterPro" id="IPR001967">
    <property type="entry name" value="Peptidase_S11_N"/>
</dbReference>
<keyword evidence="11" id="KW-0961">Cell wall biogenesis/degradation</keyword>
<dbReference type="STRING" id="1121256.SAMN02746089_00820"/>
<dbReference type="AlphaFoldDB" id="A0A1M4WIK9"/>
<keyword evidence="8" id="KW-0378">Hydrolase</keyword>
<dbReference type="GO" id="GO:0009002">
    <property type="term" value="F:serine-type D-Ala-D-Ala carboxypeptidase activity"/>
    <property type="evidence" value="ECO:0007669"/>
    <property type="project" value="UniProtKB-EC"/>
</dbReference>
<dbReference type="SUPFAM" id="SSF56601">
    <property type="entry name" value="beta-lactamase/transpeptidase-like"/>
    <property type="match status" value="1"/>
</dbReference>
<dbReference type="PANTHER" id="PTHR21581:SF33">
    <property type="entry name" value="D-ALANYL-D-ALANINE CARBOXYPEPTIDASE DACB"/>
    <property type="match status" value="1"/>
</dbReference>
<dbReference type="InterPro" id="IPR018044">
    <property type="entry name" value="Peptidase_S11"/>
</dbReference>
<evidence type="ECO:0000313" key="19">
    <source>
        <dbReference type="Proteomes" id="UP000184088"/>
    </source>
</evidence>
<evidence type="ECO:0000256" key="9">
    <source>
        <dbReference type="ARBA" id="ARBA00022960"/>
    </source>
</evidence>
<dbReference type="InterPro" id="IPR015956">
    <property type="entry name" value="Peniciliin-bd_prot_C_sf"/>
</dbReference>
<dbReference type="EC" id="3.4.16.4" evidence="4"/>
<dbReference type="Gene3D" id="2.60.410.10">
    <property type="entry name" value="D-Ala-D-Ala carboxypeptidase, C-terminal domain"/>
    <property type="match status" value="1"/>
</dbReference>
<feature type="active site" description="Proton acceptor" evidence="13">
    <location>
        <position position="65"/>
    </location>
</feature>
<gene>
    <name evidence="18" type="ORF">SAMN02746089_00820</name>
</gene>
<evidence type="ECO:0000313" key="18">
    <source>
        <dbReference type="EMBL" id="SHE81045.1"/>
    </source>
</evidence>
<comment type="pathway">
    <text evidence="2">Cell wall biogenesis; peptidoglycan biosynthesis.</text>
</comment>
<dbReference type="Proteomes" id="UP000184088">
    <property type="component" value="Unassembled WGS sequence"/>
</dbReference>
<evidence type="ECO:0000256" key="12">
    <source>
        <dbReference type="ARBA" id="ARBA00034000"/>
    </source>
</evidence>
<dbReference type="GO" id="GO:0009252">
    <property type="term" value="P:peptidoglycan biosynthetic process"/>
    <property type="evidence" value="ECO:0007669"/>
    <property type="project" value="UniProtKB-UniPathway"/>
</dbReference>
<proteinExistence type="inferred from homology"/>
<evidence type="ECO:0000256" key="14">
    <source>
        <dbReference type="PIRSR" id="PIRSR618044-2"/>
    </source>
</evidence>
<evidence type="ECO:0000256" key="2">
    <source>
        <dbReference type="ARBA" id="ARBA00004752"/>
    </source>
</evidence>
<evidence type="ECO:0000256" key="3">
    <source>
        <dbReference type="ARBA" id="ARBA00007164"/>
    </source>
</evidence>
<feature type="transmembrane region" description="Helical" evidence="16">
    <location>
        <begin position="392"/>
        <end position="409"/>
    </location>
</feature>
<dbReference type="InterPro" id="IPR037167">
    <property type="entry name" value="Peptidase_S11_C_sf"/>
</dbReference>
<dbReference type="RefSeq" id="WP_073341988.1">
    <property type="nucleotide sequence ID" value="NZ_FQVH01000006.1"/>
</dbReference>
<evidence type="ECO:0000259" key="17">
    <source>
        <dbReference type="SMART" id="SM00936"/>
    </source>
</evidence>
<dbReference type="GO" id="GO:0071555">
    <property type="term" value="P:cell wall organization"/>
    <property type="evidence" value="ECO:0007669"/>
    <property type="project" value="UniProtKB-KW"/>
</dbReference>
<protein>
    <recommendedName>
        <fullName evidence="4">serine-type D-Ala-D-Ala carboxypeptidase</fullName>
        <ecNumber evidence="4">3.4.16.4</ecNumber>
    </recommendedName>
</protein>
<keyword evidence="19" id="KW-1185">Reference proteome</keyword>
<dbReference type="EMBL" id="FQVH01000006">
    <property type="protein sequence ID" value="SHE81045.1"/>
    <property type="molecule type" value="Genomic_DNA"/>
</dbReference>
<feature type="active site" description="Acyl-ester intermediate" evidence="13">
    <location>
        <position position="62"/>
    </location>
</feature>
<accession>A0A1M4WIK9</accession>
<dbReference type="PRINTS" id="PR00725">
    <property type="entry name" value="DADACBPTASE1"/>
</dbReference>
<keyword evidence="7" id="KW-0732">Signal</keyword>
<dbReference type="GO" id="GO:0006508">
    <property type="term" value="P:proteolysis"/>
    <property type="evidence" value="ECO:0007669"/>
    <property type="project" value="UniProtKB-KW"/>
</dbReference>
<dbReference type="PANTHER" id="PTHR21581">
    <property type="entry name" value="D-ALANYL-D-ALANINE CARBOXYPEPTIDASE"/>
    <property type="match status" value="1"/>
</dbReference>
<keyword evidence="9" id="KW-0133">Cell shape</keyword>
<name>A0A1M4WIK9_9THEO</name>
<reference evidence="18 19" key="1">
    <citation type="submission" date="2016-11" db="EMBL/GenBank/DDBJ databases">
        <authorList>
            <person name="Jaros S."/>
            <person name="Januszkiewicz K."/>
            <person name="Wedrychowicz H."/>
        </authorList>
    </citation>
    <scope>NUCLEOTIDE SEQUENCE [LARGE SCALE GENOMIC DNA]</scope>
    <source>
        <strain evidence="18 19">DSM 17918</strain>
    </source>
</reference>
<evidence type="ECO:0000256" key="7">
    <source>
        <dbReference type="ARBA" id="ARBA00022729"/>
    </source>
</evidence>
<comment type="catalytic activity">
    <reaction evidence="12">
        <text>Preferential cleavage: (Ac)2-L-Lys-D-Ala-|-D-Ala. Also transpeptidation of peptidyl-alanyl moieties that are N-acyl substituents of D-alanine.</text>
        <dbReference type="EC" id="3.4.16.4"/>
    </reaction>
</comment>
<dbReference type="Pfam" id="PF07943">
    <property type="entry name" value="PBP5_C"/>
    <property type="match status" value="1"/>
</dbReference>
<evidence type="ECO:0000256" key="1">
    <source>
        <dbReference type="ARBA" id="ARBA00003217"/>
    </source>
</evidence>
<evidence type="ECO:0000256" key="11">
    <source>
        <dbReference type="ARBA" id="ARBA00023316"/>
    </source>
</evidence>
<dbReference type="UniPathway" id="UPA00219"/>
<organism evidence="18 19">
    <name type="scientific">Caldanaerobius fijiensis DSM 17918</name>
    <dbReference type="NCBI Taxonomy" id="1121256"/>
    <lineage>
        <taxon>Bacteria</taxon>
        <taxon>Bacillati</taxon>
        <taxon>Bacillota</taxon>
        <taxon>Clostridia</taxon>
        <taxon>Thermoanaerobacterales</taxon>
        <taxon>Thermoanaerobacteraceae</taxon>
        <taxon>Caldanaerobius</taxon>
    </lineage>
</organism>
<keyword evidence="5 18" id="KW-0121">Carboxypeptidase</keyword>
<dbReference type="Pfam" id="PF00768">
    <property type="entry name" value="Peptidase_S11"/>
    <property type="match status" value="1"/>
</dbReference>
<evidence type="ECO:0000256" key="16">
    <source>
        <dbReference type="SAM" id="Phobius"/>
    </source>
</evidence>
<keyword evidence="10" id="KW-0573">Peptidoglycan synthesis</keyword>
<comment type="function">
    <text evidence="1">Removes C-terminal D-alanyl residues from sugar-peptide cell wall precursors.</text>
</comment>
<dbReference type="SUPFAM" id="SSF69189">
    <property type="entry name" value="Penicillin-binding protein associated domain"/>
    <property type="match status" value="1"/>
</dbReference>
<keyword evidence="16" id="KW-0812">Transmembrane</keyword>
<feature type="active site" evidence="13">
    <location>
        <position position="117"/>
    </location>
</feature>
<feature type="binding site" evidence="14">
    <location>
        <position position="229"/>
    </location>
    <ligand>
        <name>substrate</name>
    </ligand>
</feature>
<dbReference type="InterPro" id="IPR012907">
    <property type="entry name" value="Peptidase_S11_C"/>
</dbReference>
<feature type="domain" description="Peptidase S11 D-Ala-D-Ala carboxypeptidase A C-terminal" evidence="17">
    <location>
        <begin position="278"/>
        <end position="366"/>
    </location>
</feature>
<evidence type="ECO:0000256" key="5">
    <source>
        <dbReference type="ARBA" id="ARBA00022645"/>
    </source>
</evidence>
<evidence type="ECO:0000256" key="13">
    <source>
        <dbReference type="PIRSR" id="PIRSR618044-1"/>
    </source>
</evidence>
<evidence type="ECO:0000256" key="8">
    <source>
        <dbReference type="ARBA" id="ARBA00022801"/>
    </source>
</evidence>
<evidence type="ECO:0000256" key="15">
    <source>
        <dbReference type="RuleBase" id="RU004016"/>
    </source>
</evidence>
<comment type="similarity">
    <text evidence="3 15">Belongs to the peptidase S11 family.</text>
</comment>
<keyword evidence="6" id="KW-0645">Protease</keyword>
<dbReference type="Gene3D" id="3.40.710.10">
    <property type="entry name" value="DD-peptidase/beta-lactamase superfamily"/>
    <property type="match status" value="1"/>
</dbReference>
<dbReference type="GO" id="GO:0008360">
    <property type="term" value="P:regulation of cell shape"/>
    <property type="evidence" value="ECO:0007669"/>
    <property type="project" value="UniProtKB-KW"/>
</dbReference>
<evidence type="ECO:0000256" key="4">
    <source>
        <dbReference type="ARBA" id="ARBA00012448"/>
    </source>
</evidence>
<dbReference type="InterPro" id="IPR012338">
    <property type="entry name" value="Beta-lactam/transpept-like"/>
</dbReference>
<dbReference type="SMART" id="SM00936">
    <property type="entry name" value="PBP5_C"/>
    <property type="match status" value="1"/>
</dbReference>
<sequence>MKKSAIIIIMLFLLNLNIRFTYANPAKIAPPQINAKNAVVMDYETGQILYDKNGHIKVYPASTTKVLTAILALEKGNLDDTVTASKNAANVEGSKIYLSEGEQLKLRQLLYAMMVESANDAAVAIAEYIGGSVENFANMMNEKAQQIGAKDSHFVTPNGLHDPDHYTTAYDMALIARYAMKNQFFRELVNTITYVIPPTNKFKEKRVLLNTNMLIRPTKYHYDGADGIKTGYTSEANKCLLATAMRNDRRVIVAIYDDDSSIIWKDATDLLNYGLDNFITKTYIHKGDYVKKIPIDGTTAYVDLKAAQDFIYTVPTDKADSIKAHIKIKNIKVPINKGQRLGYISYELDGKEIGKVNLIADRAIKANILSNLYSSSSKNAIDNDLLRQLEKWIYWGILAPGAFILGFWIKKRKTK</sequence>
<keyword evidence="16" id="KW-0472">Membrane</keyword>